<dbReference type="AlphaFoldDB" id="A0A182NAQ9"/>
<keyword evidence="6" id="KW-0675">Receptor</keyword>
<evidence type="ECO:0000256" key="8">
    <source>
        <dbReference type="SAM" id="Phobius"/>
    </source>
</evidence>
<dbReference type="GO" id="GO:0005886">
    <property type="term" value="C:plasma membrane"/>
    <property type="evidence" value="ECO:0007669"/>
    <property type="project" value="UniProtKB-SubCell"/>
</dbReference>
<reference evidence="10" key="1">
    <citation type="submission" date="2013-03" db="EMBL/GenBank/DDBJ databases">
        <title>The Genome Sequence of Anopheles dirus WRAIR2.</title>
        <authorList>
            <consortium name="The Broad Institute Genomics Platform"/>
            <person name="Neafsey D.E."/>
            <person name="Walton C."/>
            <person name="Walker B."/>
            <person name="Young S.K."/>
            <person name="Zeng Q."/>
            <person name="Gargeya S."/>
            <person name="Fitzgerald M."/>
            <person name="Haas B."/>
            <person name="Abouelleil A."/>
            <person name="Allen A.W."/>
            <person name="Alvarado L."/>
            <person name="Arachchi H.M."/>
            <person name="Berlin A.M."/>
            <person name="Chapman S.B."/>
            <person name="Gainer-Dewar J."/>
            <person name="Goldberg J."/>
            <person name="Griggs A."/>
            <person name="Gujja S."/>
            <person name="Hansen M."/>
            <person name="Howarth C."/>
            <person name="Imamovic A."/>
            <person name="Ireland A."/>
            <person name="Larimer J."/>
            <person name="McCowan C."/>
            <person name="Murphy C."/>
            <person name="Pearson M."/>
            <person name="Poon T.W."/>
            <person name="Priest M."/>
            <person name="Roberts A."/>
            <person name="Saif S."/>
            <person name="Shea T."/>
            <person name="Sisk P."/>
            <person name="Sykes S."/>
            <person name="Wortman J."/>
            <person name="Nusbaum C."/>
            <person name="Birren B."/>
        </authorList>
    </citation>
    <scope>NUCLEOTIDE SEQUENCE [LARGE SCALE GENOMIC DNA]</scope>
    <source>
        <strain evidence="10">WRAIR2</strain>
    </source>
</reference>
<evidence type="ECO:0000256" key="4">
    <source>
        <dbReference type="ARBA" id="ARBA00022989"/>
    </source>
</evidence>
<dbReference type="VEuPathDB" id="VectorBase:ADIR004735"/>
<evidence type="ECO:0008006" key="11">
    <source>
        <dbReference type="Google" id="ProtNLM"/>
    </source>
</evidence>
<organism evidence="9 10">
    <name type="scientific">Anopheles dirus</name>
    <dbReference type="NCBI Taxonomy" id="7168"/>
    <lineage>
        <taxon>Eukaryota</taxon>
        <taxon>Metazoa</taxon>
        <taxon>Ecdysozoa</taxon>
        <taxon>Arthropoda</taxon>
        <taxon>Hexapoda</taxon>
        <taxon>Insecta</taxon>
        <taxon>Pterygota</taxon>
        <taxon>Neoptera</taxon>
        <taxon>Endopterygota</taxon>
        <taxon>Diptera</taxon>
        <taxon>Nematocera</taxon>
        <taxon>Culicoidea</taxon>
        <taxon>Culicidae</taxon>
        <taxon>Anophelinae</taxon>
        <taxon>Anopheles</taxon>
    </lineage>
</organism>
<evidence type="ECO:0000256" key="7">
    <source>
        <dbReference type="ARBA" id="ARBA00023180"/>
    </source>
</evidence>
<protein>
    <recommendedName>
        <fullName evidence="11">Ionotropic glutamate receptor C-terminal domain-containing protein</fullName>
    </recommendedName>
</protein>
<evidence type="ECO:0000313" key="9">
    <source>
        <dbReference type="EnsemblMetazoa" id="ADIR004735-PA"/>
    </source>
</evidence>
<evidence type="ECO:0000256" key="5">
    <source>
        <dbReference type="ARBA" id="ARBA00023136"/>
    </source>
</evidence>
<keyword evidence="3 8" id="KW-0812">Transmembrane</keyword>
<dbReference type="PANTHER" id="PTHR42643:SF30">
    <property type="entry name" value="IONOTROPIC RECEPTOR 40A-RELATED"/>
    <property type="match status" value="1"/>
</dbReference>
<feature type="transmembrane region" description="Helical" evidence="8">
    <location>
        <begin position="870"/>
        <end position="889"/>
    </location>
</feature>
<dbReference type="InterPro" id="IPR052192">
    <property type="entry name" value="Insect_Ionotropic_Sensory_Rcpt"/>
</dbReference>
<dbReference type="EnsemblMetazoa" id="ADIR004735-RA">
    <property type="protein sequence ID" value="ADIR004735-PA"/>
    <property type="gene ID" value="ADIR004735"/>
</dbReference>
<keyword evidence="5 8" id="KW-0472">Membrane</keyword>
<name>A0A182NAQ9_9DIPT</name>
<dbReference type="PANTHER" id="PTHR42643">
    <property type="entry name" value="IONOTROPIC RECEPTOR 20A-RELATED"/>
    <property type="match status" value="1"/>
</dbReference>
<evidence type="ECO:0000256" key="1">
    <source>
        <dbReference type="ARBA" id="ARBA00004651"/>
    </source>
</evidence>
<keyword evidence="7" id="KW-0325">Glycoprotein</keyword>
<reference evidence="9" key="2">
    <citation type="submission" date="2020-05" db="UniProtKB">
        <authorList>
            <consortium name="EnsemblMetazoa"/>
        </authorList>
    </citation>
    <scope>IDENTIFICATION</scope>
    <source>
        <strain evidence="9">WRAIR2</strain>
    </source>
</reference>
<proteinExistence type="predicted"/>
<feature type="transmembrane region" description="Helical" evidence="8">
    <location>
        <begin position="308"/>
        <end position="331"/>
    </location>
</feature>
<evidence type="ECO:0000313" key="10">
    <source>
        <dbReference type="Proteomes" id="UP000075884"/>
    </source>
</evidence>
<evidence type="ECO:0000256" key="3">
    <source>
        <dbReference type="ARBA" id="ARBA00022692"/>
    </source>
</evidence>
<keyword evidence="4 8" id="KW-1133">Transmembrane helix</keyword>
<dbReference type="Proteomes" id="UP000075884">
    <property type="component" value="Unassembled WGS sequence"/>
</dbReference>
<sequence>MYYFCYNPVTLDGSWVIDIHVTLEGSWVIDINGKTMHSIDEIGPGGASGQDLRGQTVAFLNIDSNRATPFDVEIGQTIAQRHNGSFRYAQDHMEKFAMFIAILPCDAMEGLKDFARYLYKCMMYYFCYNPVTLEGSWIINVHGKTMHSLDEIGPGGASGLDMRGQTVSFLNIDYHRATQFDVEVGKTIAQRHNGSFRITNSLLTCSDYMFSPMYMTSLGSFITLPEMFQICFLVPRSSLKSIFSILLDPFDHFCWAAFMLTICVVSLLLSLFGESYRRYNIGLVSLELVMNALNGPTHRFEGRLEVRIVGLFMLMNIVLISCYQSLVISFMSSARYDPELDTIEQINDTCQFERDMYLQSLGYRFKNIMIYPTAPNDYEERWANKYCVLDTCSDLTTGHTQIESGYKDHNVYDEAMFNHYYRYSKARLRAATGMYLVYNYSPMRNLIERYTSSYSEGHLHHLPLLLARKGYSNSGTFHKSMTVLAMSVLQDHLDRFAVFIAILPTDMLDIVRKFAARRYRCMMYYFCYERDTLSGSWIVDHYGDSVTGLENVGNGWYLRGQQLTFLNLDSERSSPYDDVFGQTMAERLNGSFKEADDIMECYDYVYSSPMGHMHIESQNDMFYDGDDPEFTRYYRYSKVRLRSTIVMYLISNYSPLRELIKRYAESFVEGHIHHLSLLKTGKIGAGRQNVHPTLTVFAMSAEDLQLRSDRHFAIKVPIILIVPESELESLLLHASLMDTCILYLYVYDPRTLNGSWTIYQSANIIWTLESFRRFHDDMRGYRISFQNTDFLRDTTYDMAIGHTIARRHNATFAQIMQFAPDECVDYDASPVIGGTAHYIPLPEMNELCFSVPKSAAKSVFHILLDPYDSFSWIAFGLTIAIISLVLVSFSKSERNSNVVFIALEMLMIVLNGPTHQLDERFDRFVVGLFMLLTIVLISGYQSLVISFLSMARYEPHLDTLELINDTCLFLYNPHMSSSGYTFKNVHQGYDIFDSVERMWQVKYCSLSTCTEAQYVMTHVGVADKPRSLQQGTITLFSEDEWQHMKRALEYFRYSKARMHSTPAMYRAALSSPVRHLLKYYTQAFVEGQLHYFPMLMA</sequence>
<accession>A0A182NAQ9</accession>
<evidence type="ECO:0000256" key="2">
    <source>
        <dbReference type="ARBA" id="ARBA00022475"/>
    </source>
</evidence>
<comment type="subcellular location">
    <subcellularLocation>
        <location evidence="1">Cell membrane</location>
        <topology evidence="1">Multi-pass membrane protein</topology>
    </subcellularLocation>
</comment>
<feature type="transmembrane region" description="Helical" evidence="8">
    <location>
        <begin position="896"/>
        <end position="912"/>
    </location>
</feature>
<feature type="transmembrane region" description="Helical" evidence="8">
    <location>
        <begin position="253"/>
        <end position="273"/>
    </location>
</feature>
<evidence type="ECO:0000256" key="6">
    <source>
        <dbReference type="ARBA" id="ARBA00023170"/>
    </source>
</evidence>
<keyword evidence="10" id="KW-1185">Reference proteome</keyword>
<feature type="transmembrane region" description="Helical" evidence="8">
    <location>
        <begin position="924"/>
        <end position="948"/>
    </location>
</feature>
<keyword evidence="2" id="KW-1003">Cell membrane</keyword>